<dbReference type="PANTHER" id="PTHR47782:SF2">
    <property type="entry name" value="TRANSCRIPTION FACTOR, PUTATIVE (AFU_ORTHOLOGUE AFUA_4G12570)-RELATED"/>
    <property type="match status" value="1"/>
</dbReference>
<keyword evidence="7" id="KW-0539">Nucleus</keyword>
<protein>
    <submittedName>
        <fullName evidence="10">Positive regulator of purine utilization</fullName>
    </submittedName>
</protein>
<organism evidence="10 11">
    <name type="scientific">Cytospora mali</name>
    <name type="common">Apple Valsa canker fungus</name>
    <name type="synonym">Valsa mali</name>
    <dbReference type="NCBI Taxonomy" id="578113"/>
    <lineage>
        <taxon>Eukaryota</taxon>
        <taxon>Fungi</taxon>
        <taxon>Dikarya</taxon>
        <taxon>Ascomycota</taxon>
        <taxon>Pezizomycotina</taxon>
        <taxon>Sordariomycetes</taxon>
        <taxon>Sordariomycetidae</taxon>
        <taxon>Diaporthales</taxon>
        <taxon>Cytosporaceae</taxon>
        <taxon>Cytospora</taxon>
    </lineage>
</organism>
<feature type="region of interest" description="Disordered" evidence="8">
    <location>
        <begin position="704"/>
        <end position="729"/>
    </location>
</feature>
<dbReference type="PROSITE" id="PS00463">
    <property type="entry name" value="ZN2_CY6_FUNGAL_1"/>
    <property type="match status" value="1"/>
</dbReference>
<keyword evidence="2" id="KW-0479">Metal-binding</keyword>
<feature type="region of interest" description="Disordered" evidence="8">
    <location>
        <begin position="542"/>
        <end position="561"/>
    </location>
</feature>
<evidence type="ECO:0000256" key="1">
    <source>
        <dbReference type="ARBA" id="ARBA00004123"/>
    </source>
</evidence>
<dbReference type="Pfam" id="PF04082">
    <property type="entry name" value="Fungal_trans"/>
    <property type="match status" value="1"/>
</dbReference>
<keyword evidence="11" id="KW-1185">Reference proteome</keyword>
<feature type="compositionally biased region" description="Low complexity" evidence="8">
    <location>
        <begin position="629"/>
        <end position="644"/>
    </location>
</feature>
<keyword evidence="5" id="KW-0238">DNA-binding</keyword>
<dbReference type="GO" id="GO:0045944">
    <property type="term" value="P:positive regulation of transcription by RNA polymerase II"/>
    <property type="evidence" value="ECO:0007669"/>
    <property type="project" value="TreeGrafter"/>
</dbReference>
<dbReference type="GO" id="GO:0006351">
    <property type="term" value="P:DNA-templated transcription"/>
    <property type="evidence" value="ECO:0007669"/>
    <property type="project" value="InterPro"/>
</dbReference>
<evidence type="ECO:0000259" key="9">
    <source>
        <dbReference type="PROSITE" id="PS50048"/>
    </source>
</evidence>
<sequence>MPRSSFSDNPLLRVSRPVSACSRCRAAKVKCDGKLPACTACEKAGRENECSAANDQFARGKERSYVAALELRIEKLERRLAYARSRKASVALHEQDGPPSSEHPQDRKDSLANIRAAIHRKAERKRENSDVNALVSDFGYMSINATTRDFEPTLSNMTFARLVLAAVTNDPLPEPQSSGLPAKQTAHSIVQYYMTNIYPLFPLFLETVLLSAIDDLYQQDRHVSSTNKWLVYMVLAIGSMAQSRSNQDEHYKNGVEFVSHALQFADRALQLGSVSQIQSLALFTQYAMLDPAHFDSWHLIGSTCRAVVDLGFHQDPSTQGKADRVALDMRRKTFYCVYALDRAISMVHARAFSFSDDAINVDLPAMSGIGRIASVAGPITGPQSHDPAILLFQLRRIQSHWYQTLIQSDPNRPIEGSDGDTASFIWQVCQDMREWDESLPDTLPIGIRELFNLELKYSYVYCLAPSARAPVMTAYGRVLIFEYAIAYVDHVYGIAAHGSSDPNPSFYTYHDALRVFFMGSQFMAVLRDAGDSILAGASVPVPLSPQGKAPPPPLPTRTSNEDNLTRSIRCLERVKLTLQKYGERWLDAQSLLQSFDTLSEGLIKDLKTKQQQGIHYAAAAQAHAQAQAQAHAQARMQPQHQYHQSPPPQQYQPVPVTMAGHMPGQMSLPVAGPLPGQMHPQMHPGHYTMSMQQSPMYVTTSPSMQQMSMAPPQGPPMHHMPNTGPPQSEVRWENVDISQMMRGGGM</sequence>
<feature type="domain" description="Zn(2)-C6 fungal-type" evidence="9">
    <location>
        <begin position="20"/>
        <end position="52"/>
    </location>
</feature>
<gene>
    <name evidence="10" type="ORF">VM1G_03688</name>
</gene>
<keyword evidence="6" id="KW-0804">Transcription</keyword>
<dbReference type="PANTHER" id="PTHR47782">
    <property type="entry name" value="ZN(II)2CYS6 TRANSCRIPTION FACTOR (EUROFUNG)-RELATED"/>
    <property type="match status" value="1"/>
</dbReference>
<evidence type="ECO:0000256" key="6">
    <source>
        <dbReference type="ARBA" id="ARBA00023163"/>
    </source>
</evidence>
<dbReference type="InterPro" id="IPR001138">
    <property type="entry name" value="Zn2Cys6_DnaBD"/>
</dbReference>
<evidence type="ECO:0000313" key="11">
    <source>
        <dbReference type="Proteomes" id="UP000078559"/>
    </source>
</evidence>
<dbReference type="Pfam" id="PF00172">
    <property type="entry name" value="Zn_clus"/>
    <property type="match status" value="1"/>
</dbReference>
<feature type="region of interest" description="Disordered" evidence="8">
    <location>
        <begin position="629"/>
        <end position="648"/>
    </location>
</feature>
<dbReference type="CDD" id="cd00067">
    <property type="entry name" value="GAL4"/>
    <property type="match status" value="1"/>
</dbReference>
<dbReference type="GO" id="GO:0005634">
    <property type="term" value="C:nucleus"/>
    <property type="evidence" value="ECO:0007669"/>
    <property type="project" value="UniProtKB-SubCell"/>
</dbReference>
<dbReference type="InterPro" id="IPR036864">
    <property type="entry name" value="Zn2-C6_fun-type_DNA-bd_sf"/>
</dbReference>
<dbReference type="OrthoDB" id="5319458at2759"/>
<accession>A0A194VXL5</accession>
<dbReference type="CDD" id="cd12148">
    <property type="entry name" value="fungal_TF_MHR"/>
    <property type="match status" value="1"/>
</dbReference>
<dbReference type="SMART" id="SM00066">
    <property type="entry name" value="GAL4"/>
    <property type="match status" value="1"/>
</dbReference>
<dbReference type="GO" id="GO:0008270">
    <property type="term" value="F:zinc ion binding"/>
    <property type="evidence" value="ECO:0007669"/>
    <property type="project" value="InterPro"/>
</dbReference>
<evidence type="ECO:0000256" key="7">
    <source>
        <dbReference type="ARBA" id="ARBA00023242"/>
    </source>
</evidence>
<dbReference type="PROSITE" id="PS50048">
    <property type="entry name" value="ZN2_CY6_FUNGAL_2"/>
    <property type="match status" value="1"/>
</dbReference>
<proteinExistence type="predicted"/>
<feature type="region of interest" description="Disordered" evidence="8">
    <location>
        <begin position="90"/>
        <end position="109"/>
    </location>
</feature>
<dbReference type="SUPFAM" id="SSF57701">
    <property type="entry name" value="Zn2/Cys6 DNA-binding domain"/>
    <property type="match status" value="1"/>
</dbReference>
<reference evidence="10" key="1">
    <citation type="submission" date="2014-12" db="EMBL/GenBank/DDBJ databases">
        <title>Genome Sequence of Valsa Canker Pathogens Uncovers a Specific Adaption of Colonization on Woody Bark.</title>
        <authorList>
            <person name="Yin Z."/>
            <person name="Liu H."/>
            <person name="Gao X."/>
            <person name="Li Z."/>
            <person name="Song N."/>
            <person name="Ke X."/>
            <person name="Dai Q."/>
            <person name="Wu Y."/>
            <person name="Sun Y."/>
            <person name="Xu J.-R."/>
            <person name="Kang Z.K."/>
            <person name="Wang L."/>
            <person name="Huang L."/>
        </authorList>
    </citation>
    <scope>NUCLEOTIDE SEQUENCE [LARGE SCALE GENOMIC DNA]</scope>
    <source>
        <strain evidence="10">03-8</strain>
    </source>
</reference>
<dbReference type="EMBL" id="CM003101">
    <property type="protein sequence ID" value="KUI68986.1"/>
    <property type="molecule type" value="Genomic_DNA"/>
</dbReference>
<dbReference type="GO" id="GO:0000981">
    <property type="term" value="F:DNA-binding transcription factor activity, RNA polymerase II-specific"/>
    <property type="evidence" value="ECO:0007669"/>
    <property type="project" value="InterPro"/>
</dbReference>
<evidence type="ECO:0000256" key="5">
    <source>
        <dbReference type="ARBA" id="ARBA00023125"/>
    </source>
</evidence>
<dbReference type="Proteomes" id="UP000078559">
    <property type="component" value="Chromosome 4"/>
</dbReference>
<evidence type="ECO:0000256" key="8">
    <source>
        <dbReference type="SAM" id="MobiDB-lite"/>
    </source>
</evidence>
<evidence type="ECO:0000256" key="4">
    <source>
        <dbReference type="ARBA" id="ARBA00023015"/>
    </source>
</evidence>
<dbReference type="Gene3D" id="4.10.240.10">
    <property type="entry name" value="Zn(2)-C6 fungal-type DNA-binding domain"/>
    <property type="match status" value="1"/>
</dbReference>
<comment type="subcellular location">
    <subcellularLocation>
        <location evidence="1">Nucleus</location>
    </subcellularLocation>
</comment>
<dbReference type="AlphaFoldDB" id="A0A194VXL5"/>
<keyword evidence="3" id="KW-0862">Zinc</keyword>
<dbReference type="InterPro" id="IPR052202">
    <property type="entry name" value="Yeast_MetPath_Reg"/>
</dbReference>
<evidence type="ECO:0000256" key="2">
    <source>
        <dbReference type="ARBA" id="ARBA00022723"/>
    </source>
</evidence>
<dbReference type="InterPro" id="IPR007219">
    <property type="entry name" value="XnlR_reg_dom"/>
</dbReference>
<keyword evidence="4" id="KW-0805">Transcription regulation</keyword>
<name>A0A194VXL5_CYTMA</name>
<dbReference type="GO" id="GO:0043565">
    <property type="term" value="F:sequence-specific DNA binding"/>
    <property type="evidence" value="ECO:0007669"/>
    <property type="project" value="TreeGrafter"/>
</dbReference>
<evidence type="ECO:0000313" key="10">
    <source>
        <dbReference type="EMBL" id="KUI68986.1"/>
    </source>
</evidence>
<dbReference type="SMART" id="SM00906">
    <property type="entry name" value="Fungal_trans"/>
    <property type="match status" value="1"/>
</dbReference>
<evidence type="ECO:0000256" key="3">
    <source>
        <dbReference type="ARBA" id="ARBA00022833"/>
    </source>
</evidence>